<feature type="transmembrane region" description="Helical" evidence="1">
    <location>
        <begin position="1554"/>
        <end position="1573"/>
    </location>
</feature>
<dbReference type="EMBL" id="NJHN03000024">
    <property type="protein sequence ID" value="KAH9425032.1"/>
    <property type="molecule type" value="Genomic_DNA"/>
</dbReference>
<keyword evidence="1" id="KW-1133">Transmembrane helix</keyword>
<protein>
    <submittedName>
        <fullName evidence="3">FH2 domain-containing protein 1</fullName>
    </submittedName>
</protein>
<feature type="transmembrane region" description="Helical" evidence="1">
    <location>
        <begin position="43"/>
        <end position="62"/>
    </location>
</feature>
<feature type="transmembrane region" description="Helical" evidence="1">
    <location>
        <begin position="1596"/>
        <end position="1614"/>
    </location>
</feature>
<feature type="transmembrane region" description="Helical" evidence="1">
    <location>
        <begin position="314"/>
        <end position="334"/>
    </location>
</feature>
<sequence length="1868" mass="223303">MNLFKNSFQSSNLQRKLFWYRFHSDYVYLYSETDKFNQTIRDVLLFLEMMSKSLVVICLLYYSHQTKMHLQNSLVTLIFITVFCLINILNFRIAHLPSYNRICWLSIHRWIARSQWSNVERKKHRNRLPLRYSFKSRLFLQTMTNNQFGFTCGRILNFRIAHLPSYNQICWLSIHRWIARLQWSNVERKKHRNRFPLRYSLKSRLFLQSMTRNQFGFTCGRIRSNQQNVKIKYFFMEIFQSIKFYAIRIDYQFLDYEQRNISWTFSTIKRAILFSLNSWLTIVYLFCLILWPCNDYLLSIDEFDKIVYSNRNDFIIIEMIIVFVLRECLFYNYLNELIKYKSKITEFLMKYCQYDDRELTFENQNHLIRFYKKSSLIATISYRILTIGLLSIYFALQLSIKSMNLLKNSIQSSNLQRKLFWYRFHSYYVYLYSETDKFNQTIQEVLLFLEMMSKSLVVICLLYYSHQTKMHLQNSLVTIILITVFCLINILNFRIAHIPLYNQICWLSIHRWIARSQWSNMERKKHRNRLPLRYYFKSRLFLSTMTNNQFGFQSVKYYALRIDYDLVDYEQRKISLAFSSIKRAIILALNSWISTMFLLSYVIWPHNDYFISIETFDEIVHAKRNDFIAIEMIIVFILRECLFFHHLNEFIKYKSKINEFLINYWHYNDNELSLEYRNHLIQFYRKSYSISIISYRIFTFGYWVPRHVIAIMSLFASTTPIPKLLDNWNIWFRSVKLTMISLNLWKFCVYSEEVVDDIASLNRAMAIIFGSLTEVDANLVLSCESPFSMLDALKMKYEGSRSSSIMSLKGEFYTLEYDDDLNFIGCIREINAKLMSLGNALEESDMCQRVLAILPHDYQDIVGQLRVMAEFNGGKGLDLNLSKVESLLRQRIKDQSDVVVTDRFYADSGSSSHIVNNRNWLVNYRECNELFDTAVGQINVLGYGDLNCECFTGTFWHNVTIRNVAYAKQKYNLISVGQIERTNENCSVVFSGGRMSVIKNGECMLTGYRSSVITNIYFLLIRIGSTIVGSDNVSLVSTSLVDLVLLHESSCHVNKETIVAKSEVVNDLSNIGTDNICCDVEFSDLSCDLEDHGDETNKESEEITVDKSVCLDAVENVLESGTSLGSTDKNETDKFNLVLRNILLFTEFCSKSLVVICLLFYSHQIKMHIQNTVTTFIFVALFCLTNSLYFRIAHLPSYNQNCCLSIHRWIARSQWSNVERKKHRNRLPFRYSLKSRLFLQSMTHNQFGFTCGRLNGFQTIKFHALRIDYDLFDYEHQNISWTFSKIKRSIFPVINVWMSLLFLIICVVSPFNDYFISTEIYDEIVNLKRNDFIFIEMIIVFFLRECLYYHHLFEFIHYKSKINEFLIKYWHYNDNELSTEYRYHLIQFYQKSCFISTISYRIFTIGLLAIDIIHQTKMYLENTLSTFILIAIFCLISSLNFLIADLPSYNRICWLSIHRWIARTQWSNMERKKFFNKFPLRYSIKSRLFLQSMTRNQFGFTCGQISLDQNIRINDIIRQGFQSVKFYALRIDYDLDDYEQRKIFWTFSMIKRTIILELNLLISIMFLFSYVIWPHNDYLISIDIFDKIVNANRNDFIVIDMIIVFILRECLYYYHLNEFIHYKSKINEFLIKYWHYNDNELSSEYRYYLIRFYQKSRFISTNSYRIFTIGLLAVNFMFNFFSFHLYNSGQISLVKFLMTSIFFFLFICQCIFIIGDSLILLSFIVFGIEFFRIRFKQLSIESMNIFKNSYQSSKQQQKLFWYRFHSQYVHLYSETQQFNLTLRYVLLFLEMMSKSLVVICLLFYSHQIKMHIQNTLVTLILIALFCLISGLNFRIAQLPSYNQNCCLSIHRWIARSQWSNVERKKHSQ</sequence>
<feature type="transmembrane region" description="Helical" evidence="1">
    <location>
        <begin position="271"/>
        <end position="291"/>
    </location>
</feature>
<feature type="transmembrane region" description="Helical" evidence="1">
    <location>
        <begin position="376"/>
        <end position="396"/>
    </location>
</feature>
<keyword evidence="1" id="KW-0812">Transmembrane</keyword>
<organism evidence="3 4">
    <name type="scientific">Dermatophagoides pteronyssinus</name>
    <name type="common">European house dust mite</name>
    <dbReference type="NCBI Taxonomy" id="6956"/>
    <lineage>
        <taxon>Eukaryota</taxon>
        <taxon>Metazoa</taxon>
        <taxon>Ecdysozoa</taxon>
        <taxon>Arthropoda</taxon>
        <taxon>Chelicerata</taxon>
        <taxon>Arachnida</taxon>
        <taxon>Acari</taxon>
        <taxon>Acariformes</taxon>
        <taxon>Sarcoptiformes</taxon>
        <taxon>Astigmata</taxon>
        <taxon>Psoroptidia</taxon>
        <taxon>Analgoidea</taxon>
        <taxon>Pyroglyphidae</taxon>
        <taxon>Dermatophagoidinae</taxon>
        <taxon>Dermatophagoides</taxon>
    </lineage>
</organism>
<evidence type="ECO:0000259" key="2">
    <source>
        <dbReference type="Pfam" id="PF22936"/>
    </source>
</evidence>
<feature type="transmembrane region" description="Helical" evidence="1">
    <location>
        <begin position="476"/>
        <end position="492"/>
    </location>
</feature>
<feature type="transmembrane region" description="Helical" evidence="1">
    <location>
        <begin position="1701"/>
        <end position="1728"/>
    </location>
</feature>
<evidence type="ECO:0000256" key="1">
    <source>
        <dbReference type="SAM" id="Phobius"/>
    </source>
</evidence>
<feature type="transmembrane region" description="Helical" evidence="1">
    <location>
        <begin position="1816"/>
        <end position="1833"/>
    </location>
</feature>
<dbReference type="Proteomes" id="UP000887458">
    <property type="component" value="Unassembled WGS sequence"/>
</dbReference>
<dbReference type="InterPro" id="IPR054722">
    <property type="entry name" value="PolX-like_BBD"/>
</dbReference>
<reference evidence="3 4" key="2">
    <citation type="journal article" date="2022" name="Mol. Biol. Evol.">
        <title>Comparative Genomics Reveals Insights into the Divergent Evolution of Astigmatic Mites and Household Pest Adaptations.</title>
        <authorList>
            <person name="Xiong Q."/>
            <person name="Wan A.T."/>
            <person name="Liu X."/>
            <person name="Fung C.S."/>
            <person name="Xiao X."/>
            <person name="Malainual N."/>
            <person name="Hou J."/>
            <person name="Wang L."/>
            <person name="Wang M."/>
            <person name="Yang K.Y."/>
            <person name="Cui Y."/>
            <person name="Leung E.L."/>
            <person name="Nong W."/>
            <person name="Shin S.K."/>
            <person name="Au S.W."/>
            <person name="Jeong K.Y."/>
            <person name="Chew F.T."/>
            <person name="Hui J.H."/>
            <person name="Leung T.F."/>
            <person name="Tungtrongchitr A."/>
            <person name="Zhong N."/>
            <person name="Liu Z."/>
            <person name="Tsui S.K."/>
        </authorList>
    </citation>
    <scope>NUCLEOTIDE SEQUENCE [LARGE SCALE GENOMIC DNA]</scope>
    <source>
        <strain evidence="3">Derp</strain>
    </source>
</reference>
<feature type="transmembrane region" description="Helical" evidence="1">
    <location>
        <begin position="1425"/>
        <end position="1443"/>
    </location>
</feature>
<feature type="transmembrane region" description="Helical" evidence="1">
    <location>
        <begin position="74"/>
        <end position="91"/>
    </location>
</feature>
<feature type="transmembrane region" description="Helical" evidence="1">
    <location>
        <begin position="1664"/>
        <end position="1681"/>
    </location>
</feature>
<feature type="transmembrane region" description="Helical" evidence="1">
    <location>
        <begin position="1784"/>
        <end position="1804"/>
    </location>
</feature>
<feature type="transmembrane region" description="Helical" evidence="1">
    <location>
        <begin position="1290"/>
        <end position="1312"/>
    </location>
</feature>
<name>A0ABQ8JQZ2_DERPT</name>
<keyword evidence="4" id="KW-1185">Reference proteome</keyword>
<feature type="transmembrane region" description="Helical" evidence="1">
    <location>
        <begin position="1392"/>
        <end position="1413"/>
    </location>
</feature>
<feature type="transmembrane region" description="Helical" evidence="1">
    <location>
        <begin position="445"/>
        <end position="464"/>
    </location>
</feature>
<evidence type="ECO:0000313" key="4">
    <source>
        <dbReference type="Proteomes" id="UP000887458"/>
    </source>
</evidence>
<gene>
    <name evidence="3" type="primary">FHDC1_2</name>
    <name evidence="3" type="ORF">DERP_009257</name>
</gene>
<dbReference type="Pfam" id="PF22936">
    <property type="entry name" value="Pol_BBD"/>
    <property type="match status" value="1"/>
</dbReference>
<reference evidence="3 4" key="1">
    <citation type="journal article" date="2018" name="J. Allergy Clin. Immunol.">
        <title>High-quality assembly of Dermatophagoides pteronyssinus genome and transcriptome reveals a wide range of novel allergens.</title>
        <authorList>
            <person name="Liu X.Y."/>
            <person name="Yang K.Y."/>
            <person name="Wang M.Q."/>
            <person name="Kwok J.S."/>
            <person name="Zeng X."/>
            <person name="Yang Z."/>
            <person name="Xiao X.J."/>
            <person name="Lau C.P."/>
            <person name="Li Y."/>
            <person name="Huang Z.M."/>
            <person name="Ba J.G."/>
            <person name="Yim A.K."/>
            <person name="Ouyang C.Y."/>
            <person name="Ngai S.M."/>
            <person name="Chan T.F."/>
            <person name="Leung E.L."/>
            <person name="Liu L."/>
            <person name="Liu Z.G."/>
            <person name="Tsui S.K."/>
        </authorList>
    </citation>
    <scope>NUCLEOTIDE SEQUENCE [LARGE SCALE GENOMIC DNA]</scope>
    <source>
        <strain evidence="3">Derp</strain>
    </source>
</reference>
<feature type="transmembrane region" description="Helical" evidence="1">
    <location>
        <begin position="1332"/>
        <end position="1350"/>
    </location>
</feature>
<comment type="caution">
    <text evidence="3">The sequence shown here is derived from an EMBL/GenBank/DDBJ whole genome shotgun (WGS) entry which is preliminary data.</text>
</comment>
<evidence type="ECO:0000313" key="3">
    <source>
        <dbReference type="EMBL" id="KAH9425032.1"/>
    </source>
</evidence>
<accession>A0ABQ8JQZ2</accession>
<dbReference type="Pfam" id="PF14223">
    <property type="entry name" value="Retrotran_gag_2"/>
    <property type="match status" value="1"/>
</dbReference>
<feature type="transmembrane region" description="Helical" evidence="1">
    <location>
        <begin position="1173"/>
        <end position="1190"/>
    </location>
</feature>
<proteinExistence type="predicted"/>
<feature type="domain" description="Retrovirus-related Pol polyprotein from transposon TNT 1-94-like beta-barrel" evidence="2">
    <location>
        <begin position="904"/>
        <end position="981"/>
    </location>
</feature>
<keyword evidence="1" id="KW-0472">Membrane</keyword>